<feature type="region of interest" description="Disordered" evidence="1">
    <location>
        <begin position="429"/>
        <end position="495"/>
    </location>
</feature>
<protein>
    <submittedName>
        <fullName evidence="2">Uncharacterized protein</fullName>
    </submittedName>
</protein>
<organism evidence="2 3">
    <name type="scientific">Steinernema carpocapsae</name>
    <name type="common">Entomopathogenic nematode</name>
    <dbReference type="NCBI Taxonomy" id="34508"/>
    <lineage>
        <taxon>Eukaryota</taxon>
        <taxon>Metazoa</taxon>
        <taxon>Ecdysozoa</taxon>
        <taxon>Nematoda</taxon>
        <taxon>Chromadorea</taxon>
        <taxon>Rhabditida</taxon>
        <taxon>Tylenchina</taxon>
        <taxon>Panagrolaimomorpha</taxon>
        <taxon>Strongyloidoidea</taxon>
        <taxon>Steinernematidae</taxon>
        <taxon>Steinernema</taxon>
    </lineage>
</organism>
<accession>A0A4U8UQV3</accession>
<name>A0A4U8UQV3_STECR</name>
<dbReference type="AlphaFoldDB" id="A0A4U8UQV3"/>
<dbReference type="EMBL" id="AZBU02000001">
    <property type="protein sequence ID" value="TMS35496.1"/>
    <property type="molecule type" value="Genomic_DNA"/>
</dbReference>
<proteinExistence type="predicted"/>
<reference evidence="2 3" key="2">
    <citation type="journal article" date="2019" name="G3 (Bethesda)">
        <title>Hybrid Assembly of the Genome of the Entomopathogenic Nematode Steinernema carpocapsae Identifies the X-Chromosome.</title>
        <authorList>
            <person name="Serra L."/>
            <person name="Macchietto M."/>
            <person name="Macias-Munoz A."/>
            <person name="McGill C.J."/>
            <person name="Rodriguez I.M."/>
            <person name="Rodriguez B."/>
            <person name="Murad R."/>
            <person name="Mortazavi A."/>
        </authorList>
    </citation>
    <scope>NUCLEOTIDE SEQUENCE [LARGE SCALE GENOMIC DNA]</scope>
    <source>
        <strain evidence="2 3">ALL</strain>
    </source>
</reference>
<dbReference type="Proteomes" id="UP000298663">
    <property type="component" value="Unassembled WGS sequence"/>
</dbReference>
<keyword evidence="3" id="KW-1185">Reference proteome</keyword>
<evidence type="ECO:0000256" key="1">
    <source>
        <dbReference type="SAM" id="MobiDB-lite"/>
    </source>
</evidence>
<evidence type="ECO:0000313" key="2">
    <source>
        <dbReference type="EMBL" id="TMS35496.1"/>
    </source>
</evidence>
<feature type="compositionally biased region" description="Polar residues" evidence="1">
    <location>
        <begin position="480"/>
        <end position="493"/>
    </location>
</feature>
<evidence type="ECO:0000313" key="3">
    <source>
        <dbReference type="Proteomes" id="UP000298663"/>
    </source>
</evidence>
<dbReference type="STRING" id="34508.A0A4U8UQV3"/>
<comment type="caution">
    <text evidence="2">The sequence shown here is derived from an EMBL/GenBank/DDBJ whole genome shotgun (WGS) entry which is preliminary data.</text>
</comment>
<gene>
    <name evidence="2" type="ORF">L596_002889</name>
</gene>
<feature type="compositionally biased region" description="Basic and acidic residues" evidence="1">
    <location>
        <begin position="452"/>
        <end position="461"/>
    </location>
</feature>
<reference evidence="2 3" key="1">
    <citation type="journal article" date="2015" name="Genome Biol.">
        <title>Comparative genomics of Steinernema reveals deeply conserved gene regulatory networks.</title>
        <authorList>
            <person name="Dillman A.R."/>
            <person name="Macchietto M."/>
            <person name="Porter C.F."/>
            <person name="Rogers A."/>
            <person name="Williams B."/>
            <person name="Antoshechkin I."/>
            <person name="Lee M.M."/>
            <person name="Goodwin Z."/>
            <person name="Lu X."/>
            <person name="Lewis E.E."/>
            <person name="Goodrich-Blair H."/>
            <person name="Stock S.P."/>
            <person name="Adams B.J."/>
            <person name="Sternberg P.W."/>
            <person name="Mortazavi A."/>
        </authorList>
    </citation>
    <scope>NUCLEOTIDE SEQUENCE [LARGE SCALE GENOMIC DNA]</scope>
    <source>
        <strain evidence="2 3">ALL</strain>
    </source>
</reference>
<dbReference type="OrthoDB" id="5865176at2759"/>
<sequence length="790" mass="87905">MQRSLGEGTISKLLKCYAFIQEERLGKVYFPIASYLTTSTCADLRDVFQEGDEIIFTAKRQSPPQADCRYVACSVVKKSQLIPVTGRITEKSEKYAYAEAPRVGRIFLPYSARNMNTNKPWLGRGIVEGARYDLKIMPQPEVSGCSFVAWAINVSGESIDEDVPLYRQNYLRLERQPEVIEKQIGIVISSDQDSSEAYVYATQTGMARVPFLVSPTGIVVEQGVWMRYSVMKADHPSKYTWVARDVEFIGYLMKLNDKCLLPGPCALSLLTKAVVCRISETHGAAWLWNDLLGRIYVSGEEYMKGMRCLSAVRLRVEYTGNFEDVPWSGYDLEVLENDTEVTLQNVAQLLQTDDQWRVTYVKEQESYYGFMENPKFGSAFIAWTDTTRGEDPPEKGSLCRATVYKQYRDRKHQWRAVLVTPLDNAGRPKFAHPFRKPGSTLRIPTGNYVPRGRVDPTKKPELPSPPPKAETPARKEENLRSLSNNGIANNTSLDPGRMNFSKVLSVQEQPKVEEPPVLPPIHANYNFYGEDLGTANDSYKGGLYGAIGSNKTSSGVKKPYLVGEINGTRKPSNGFCESLGSMDGLGDNLLSFDSIPTLAEFEAHTDFGVPRYSPEGSINCSSPAFPLTESPFSLSENGPNGLQKKENPFNFEDFINGLRGGAKEDDNPTWSYGGSNGLSLFSFPPKTEALAPPPGLPPPFGSRLRYSNGTTSTTPSMSSESLAENLHFGAINGTYSSATPSRVDVSTQTEVLIEQEMIRKVTRCEKAISQLAEECPEFFAMILQIKWQQV</sequence>